<dbReference type="InterPro" id="IPR003313">
    <property type="entry name" value="AraC-bd"/>
</dbReference>
<dbReference type="Proteomes" id="UP000188728">
    <property type="component" value="Unassembled WGS sequence"/>
</dbReference>
<evidence type="ECO:0000313" key="6">
    <source>
        <dbReference type="EMBL" id="OOF46131.1"/>
    </source>
</evidence>
<dbReference type="Pfam" id="PF12833">
    <property type="entry name" value="HTH_18"/>
    <property type="match status" value="1"/>
</dbReference>
<dbReference type="SUPFAM" id="SSF46689">
    <property type="entry name" value="Homeodomain-like"/>
    <property type="match status" value="1"/>
</dbReference>
<dbReference type="SMART" id="SM00342">
    <property type="entry name" value="HTH_ARAC"/>
    <property type="match status" value="1"/>
</dbReference>
<dbReference type="GO" id="GO:0003700">
    <property type="term" value="F:DNA-binding transcription factor activity"/>
    <property type="evidence" value="ECO:0007669"/>
    <property type="project" value="InterPro"/>
</dbReference>
<dbReference type="PANTHER" id="PTHR43280:SF32">
    <property type="entry name" value="TRANSCRIPTIONAL REGULATORY PROTEIN"/>
    <property type="match status" value="1"/>
</dbReference>
<dbReference type="InterPro" id="IPR037923">
    <property type="entry name" value="HTH-like"/>
</dbReference>
<dbReference type="PROSITE" id="PS01124">
    <property type="entry name" value="HTH_ARAC_FAMILY_2"/>
    <property type="match status" value="1"/>
</dbReference>
<organism evidence="5 8">
    <name type="scientific">Rodentibacter trehalosifermentans</name>
    <dbReference type="NCBI Taxonomy" id="1908263"/>
    <lineage>
        <taxon>Bacteria</taxon>
        <taxon>Pseudomonadati</taxon>
        <taxon>Pseudomonadota</taxon>
        <taxon>Gammaproteobacteria</taxon>
        <taxon>Pasteurellales</taxon>
        <taxon>Pasteurellaceae</taxon>
        <taxon>Rodentibacter</taxon>
    </lineage>
</organism>
<keyword evidence="1" id="KW-0805">Transcription regulation</keyword>
<comment type="caution">
    <text evidence="5">The sequence shown here is derived from an EMBL/GenBank/DDBJ whole genome shotgun (WGS) entry which is preliminary data.</text>
</comment>
<keyword evidence="8" id="KW-1185">Reference proteome</keyword>
<evidence type="ECO:0000313" key="5">
    <source>
        <dbReference type="EMBL" id="OOF45838.1"/>
    </source>
</evidence>
<dbReference type="EMBL" id="MLHK01000020">
    <property type="protein sequence ID" value="OOF46131.1"/>
    <property type="molecule type" value="Genomic_DNA"/>
</dbReference>
<dbReference type="OrthoDB" id="9814125at2"/>
<evidence type="ECO:0000259" key="4">
    <source>
        <dbReference type="PROSITE" id="PS01124"/>
    </source>
</evidence>
<dbReference type="Gene3D" id="1.10.10.60">
    <property type="entry name" value="Homeodomain-like"/>
    <property type="match status" value="1"/>
</dbReference>
<dbReference type="EMBL" id="MLHL01000084">
    <property type="protein sequence ID" value="OOF45838.1"/>
    <property type="molecule type" value="Genomic_DNA"/>
</dbReference>
<evidence type="ECO:0000256" key="2">
    <source>
        <dbReference type="ARBA" id="ARBA00023125"/>
    </source>
</evidence>
<evidence type="ECO:0000313" key="7">
    <source>
        <dbReference type="Proteomes" id="UP000188728"/>
    </source>
</evidence>
<accession>A0A1V3IUA9</accession>
<evidence type="ECO:0000256" key="3">
    <source>
        <dbReference type="ARBA" id="ARBA00023163"/>
    </source>
</evidence>
<proteinExistence type="predicted"/>
<name>A0A1V3IUA9_9PAST</name>
<evidence type="ECO:0000256" key="1">
    <source>
        <dbReference type="ARBA" id="ARBA00023015"/>
    </source>
</evidence>
<dbReference type="AlphaFoldDB" id="A0A1V3IUA9"/>
<keyword evidence="3" id="KW-0804">Transcription</keyword>
<dbReference type="InterPro" id="IPR018060">
    <property type="entry name" value="HTH_AraC"/>
</dbReference>
<reference evidence="7 8" key="1">
    <citation type="submission" date="2016-10" db="EMBL/GenBank/DDBJ databases">
        <title>Rodentibacter gen. nov. and new species.</title>
        <authorList>
            <person name="Christensen H."/>
        </authorList>
    </citation>
    <scope>NUCLEOTIDE SEQUENCE [LARGE SCALE GENOMIC DNA]</scope>
    <source>
        <strain evidence="6 7">H1983213011</strain>
        <strain evidence="5 8">H1987082031</strain>
    </source>
</reference>
<dbReference type="SUPFAM" id="SSF51215">
    <property type="entry name" value="Regulatory protein AraC"/>
    <property type="match status" value="1"/>
</dbReference>
<accession>A0A1V3IV44</accession>
<feature type="domain" description="HTH araC/xylS-type" evidence="4">
    <location>
        <begin position="184"/>
        <end position="282"/>
    </location>
</feature>
<dbReference type="Proteomes" id="UP000189161">
    <property type="component" value="Unassembled WGS sequence"/>
</dbReference>
<keyword evidence="2" id="KW-0238">DNA-binding</keyword>
<dbReference type="RefSeq" id="WP_077421512.1">
    <property type="nucleotide sequence ID" value="NZ_MLHK01000020.1"/>
</dbReference>
<evidence type="ECO:0000313" key="8">
    <source>
        <dbReference type="Proteomes" id="UP000189161"/>
    </source>
</evidence>
<dbReference type="Pfam" id="PF02311">
    <property type="entry name" value="AraC_binding"/>
    <property type="match status" value="1"/>
</dbReference>
<dbReference type="GO" id="GO:0043565">
    <property type="term" value="F:sequence-specific DNA binding"/>
    <property type="evidence" value="ECO:0007669"/>
    <property type="project" value="InterPro"/>
</dbReference>
<dbReference type="PANTHER" id="PTHR43280">
    <property type="entry name" value="ARAC-FAMILY TRANSCRIPTIONAL REGULATOR"/>
    <property type="match status" value="1"/>
</dbReference>
<gene>
    <name evidence="6" type="ORF">BKK51_03945</name>
    <name evidence="5" type="ORF">BKK52_12050</name>
</gene>
<dbReference type="InterPro" id="IPR009057">
    <property type="entry name" value="Homeodomain-like_sf"/>
</dbReference>
<protein>
    <submittedName>
        <fullName evidence="5">AraC family transcriptional regulator</fullName>
    </submittedName>
</protein>
<sequence>MVKNGNIVEKITHTQPILEICLFSEFKQSDLQADELIRQQLSGQHRFDFYVWLWVTKGECWHELDFKKVQQCAGEWLLIYPQQVHHFLSMEGWDGWGMSFPAEWLSPQWGKIEQILPQRHFVTTEQSELLEPTLKQLKQYRYFNWRERNETLLLKSQLQSFMLLLQTLYVDNHCTVKQQNPRWQQFSQLLEQYFCEQHQVQFYAKQLACSEKTLSTTCLTYAGLPTKILINQRLLLEAKRLLVHTSQSIKHIALQLGFEEATHFNKFFKKNEQCTPKTFREQYNIGRKIIKSPNISRYY</sequence>